<dbReference type="EMBL" id="HE573022">
    <property type="protein sequence ID" value="CCC48642.1"/>
    <property type="molecule type" value="Genomic_DNA"/>
</dbReference>
<name>G0TXF2_TRYVY</name>
<feature type="region of interest" description="Disordered" evidence="1">
    <location>
        <begin position="109"/>
        <end position="132"/>
    </location>
</feature>
<evidence type="ECO:0000313" key="2">
    <source>
        <dbReference type="EMBL" id="CCC48642.1"/>
    </source>
</evidence>
<gene>
    <name evidence="2" type="ORF">TVY486_0604330</name>
</gene>
<dbReference type="AlphaFoldDB" id="G0TXF2"/>
<feature type="compositionally biased region" description="Polar residues" evidence="1">
    <location>
        <begin position="109"/>
        <end position="131"/>
    </location>
</feature>
<reference evidence="2" key="1">
    <citation type="journal article" date="2012" name="Proc. Natl. Acad. Sci. U.S.A.">
        <title>Antigenic diversity is generated by distinct evolutionary mechanisms in African trypanosome species.</title>
        <authorList>
            <person name="Jackson A.P."/>
            <person name="Berry A."/>
            <person name="Aslett M."/>
            <person name="Allison H.C."/>
            <person name="Burton P."/>
            <person name="Vavrova-Anderson J."/>
            <person name="Brown R."/>
            <person name="Browne H."/>
            <person name="Corton N."/>
            <person name="Hauser H."/>
            <person name="Gamble J."/>
            <person name="Gilderthorp R."/>
            <person name="Marcello L."/>
            <person name="McQuillan J."/>
            <person name="Otto T.D."/>
            <person name="Quail M.A."/>
            <person name="Sanders M.J."/>
            <person name="van Tonder A."/>
            <person name="Ginger M.L."/>
            <person name="Field M.C."/>
            <person name="Barry J.D."/>
            <person name="Hertz-Fowler C."/>
            <person name="Berriman M."/>
        </authorList>
    </citation>
    <scope>NUCLEOTIDE SEQUENCE</scope>
    <source>
        <strain evidence="2">Y486</strain>
    </source>
</reference>
<proteinExistence type="predicted"/>
<sequence>MEQPRRKEEVPLWLNDDVHAWKTKNDLFVVNLRDTSEPLQVFNVRPCEGALKGDNEGNTSIEAGKGCHSKASELTKQESLNALLALMHQRPEQQKSATGDEATVENASLSDNATSSSEQHKSQLFQENGAPTTMKMEFVDGVSFPGSRKVVPPPQAQQHWSDVNTVALFHDPVWGEAITPNEGSVPGRQSESNYAGSFPGVKLHSTKEVTKENSSSSPSDVTPSTSSPAVTSAASVPSPPTTAHAPPSFKASASGKKMVSSNPVQPAAMASFSKQIAYPQGVTFGMPMQPLHIVSVPVQFMPQPTVMAVPQPYQMPCQFYQVPPQVQARPLAPPPHRPLVFRPTRTTEALHMTHQAPEVLQAEMPRPGTNVRAAPFFPGGKVP</sequence>
<evidence type="ECO:0000256" key="1">
    <source>
        <dbReference type="SAM" id="MobiDB-lite"/>
    </source>
</evidence>
<protein>
    <submittedName>
        <fullName evidence="2">Uncharacterized protein</fullName>
    </submittedName>
</protein>
<dbReference type="VEuPathDB" id="TriTrypDB:TvY486_0604330"/>
<accession>G0TXF2</accession>
<feature type="region of interest" description="Disordered" evidence="1">
    <location>
        <begin position="178"/>
        <end position="261"/>
    </location>
</feature>
<feature type="compositionally biased region" description="Low complexity" evidence="1">
    <location>
        <begin position="214"/>
        <end position="248"/>
    </location>
</feature>
<dbReference type="OMA" id="MTQPQHI"/>
<organism evidence="2">
    <name type="scientific">Trypanosoma vivax (strain Y486)</name>
    <dbReference type="NCBI Taxonomy" id="1055687"/>
    <lineage>
        <taxon>Eukaryota</taxon>
        <taxon>Discoba</taxon>
        <taxon>Euglenozoa</taxon>
        <taxon>Kinetoplastea</taxon>
        <taxon>Metakinetoplastina</taxon>
        <taxon>Trypanosomatida</taxon>
        <taxon>Trypanosomatidae</taxon>
        <taxon>Trypanosoma</taxon>
        <taxon>Duttonella</taxon>
    </lineage>
</organism>